<dbReference type="RefSeq" id="WP_275228313.1">
    <property type="nucleotide sequence ID" value="NZ_JARESE010000031.1"/>
</dbReference>
<proteinExistence type="inferred from homology"/>
<evidence type="ECO:0000259" key="8">
    <source>
        <dbReference type="Pfam" id="PF00462"/>
    </source>
</evidence>
<comment type="caution">
    <text evidence="9">The sequence shown here is derived from an EMBL/GenBank/DDBJ whole genome shotgun (WGS) entry which is preliminary data.</text>
</comment>
<dbReference type="PIRSF" id="PIRSF005894">
    <property type="entry name" value="Monothiol_GRX"/>
    <property type="match status" value="1"/>
</dbReference>
<dbReference type="Proteomes" id="UP001216253">
    <property type="component" value="Unassembled WGS sequence"/>
</dbReference>
<dbReference type="EMBL" id="JARESE010000031">
    <property type="protein sequence ID" value="MDE8652228.1"/>
    <property type="molecule type" value="Genomic_DNA"/>
</dbReference>
<keyword evidence="2" id="KW-0001">2Fe-2S</keyword>
<evidence type="ECO:0000256" key="3">
    <source>
        <dbReference type="ARBA" id="ARBA00022723"/>
    </source>
</evidence>
<dbReference type="PANTHER" id="PTHR10293:SF72">
    <property type="entry name" value="MONOTHIOL GLUTAREDOXIN-S14, CHLOROPLASTIC"/>
    <property type="match status" value="1"/>
</dbReference>
<dbReference type="InterPro" id="IPR033658">
    <property type="entry name" value="GRX_PICOT-like"/>
</dbReference>
<keyword evidence="10" id="KW-1185">Reference proteome</keyword>
<name>A0ABT5WT49_9SPHN</name>
<feature type="domain" description="Glutaredoxin" evidence="8">
    <location>
        <begin position="16"/>
        <end position="80"/>
    </location>
</feature>
<dbReference type="InterPro" id="IPR002109">
    <property type="entry name" value="Glutaredoxin"/>
</dbReference>
<dbReference type="NCBIfam" id="TIGR00365">
    <property type="entry name" value="Grx4 family monothiol glutaredoxin"/>
    <property type="match status" value="1"/>
</dbReference>
<evidence type="ECO:0000313" key="9">
    <source>
        <dbReference type="EMBL" id="MDE8652228.1"/>
    </source>
</evidence>
<evidence type="ECO:0000313" key="10">
    <source>
        <dbReference type="Proteomes" id="UP001216253"/>
    </source>
</evidence>
<evidence type="ECO:0000256" key="2">
    <source>
        <dbReference type="ARBA" id="ARBA00022714"/>
    </source>
</evidence>
<dbReference type="InterPro" id="IPR004480">
    <property type="entry name" value="Monothiol_GRX-rel"/>
</dbReference>
<sequence length="104" mass="11351">MATSDRIRKLVTDNEIVVFMKGDPAAPKCGFSAGVVKVLDALERPYIGIDVLDDPFLREGIKEYSDWPTLPQVYVRGEFIGGCDIVRDMYASGELQALLAGANA</sequence>
<dbReference type="Gene3D" id="3.40.30.10">
    <property type="entry name" value="Glutaredoxin"/>
    <property type="match status" value="1"/>
</dbReference>
<dbReference type="PANTHER" id="PTHR10293">
    <property type="entry name" value="GLUTAREDOXIN FAMILY MEMBER"/>
    <property type="match status" value="1"/>
</dbReference>
<evidence type="ECO:0000256" key="6">
    <source>
        <dbReference type="ARBA" id="ARBA00023284"/>
    </source>
</evidence>
<evidence type="ECO:0000256" key="7">
    <source>
        <dbReference type="PIRNR" id="PIRNR005894"/>
    </source>
</evidence>
<comment type="similarity">
    <text evidence="1 7">Belongs to the glutaredoxin family. Monothiol subfamily.</text>
</comment>
<evidence type="ECO:0000256" key="5">
    <source>
        <dbReference type="ARBA" id="ARBA00023014"/>
    </source>
</evidence>
<keyword evidence="6" id="KW-0676">Redox-active center</keyword>
<dbReference type="PROSITE" id="PS51354">
    <property type="entry name" value="GLUTAREDOXIN_2"/>
    <property type="match status" value="1"/>
</dbReference>
<reference evidence="9 10" key="1">
    <citation type="submission" date="2023-03" db="EMBL/GenBank/DDBJ databases">
        <title>NovoSphingobium album sp. nov. isolated from polycyclic aromatic hydrocarbons- and heavy-metal polluted soil.</title>
        <authorList>
            <person name="Liu Z."/>
            <person name="Wang K."/>
        </authorList>
    </citation>
    <scope>NUCLEOTIDE SEQUENCE [LARGE SCALE GENOMIC DNA]</scope>
    <source>
        <strain evidence="9 10">H3SJ31-1</strain>
    </source>
</reference>
<dbReference type="SUPFAM" id="SSF52833">
    <property type="entry name" value="Thioredoxin-like"/>
    <property type="match status" value="1"/>
</dbReference>
<keyword evidence="3" id="KW-0479">Metal-binding</keyword>
<keyword evidence="4" id="KW-0408">Iron</keyword>
<protein>
    <recommendedName>
        <fullName evidence="7">Glutaredoxin</fullName>
    </recommendedName>
</protein>
<evidence type="ECO:0000256" key="1">
    <source>
        <dbReference type="ARBA" id="ARBA00009630"/>
    </source>
</evidence>
<evidence type="ECO:0000256" key="4">
    <source>
        <dbReference type="ARBA" id="ARBA00023004"/>
    </source>
</evidence>
<accession>A0ABT5WT49</accession>
<dbReference type="Pfam" id="PF00462">
    <property type="entry name" value="Glutaredoxin"/>
    <property type="match status" value="1"/>
</dbReference>
<dbReference type="InterPro" id="IPR014434">
    <property type="entry name" value="Monothiol_GRX"/>
</dbReference>
<organism evidence="9 10">
    <name type="scientific">Novosphingobium album</name>
    <name type="common">ex Liu et al. 2023</name>
    <dbReference type="NCBI Taxonomy" id="3031130"/>
    <lineage>
        <taxon>Bacteria</taxon>
        <taxon>Pseudomonadati</taxon>
        <taxon>Pseudomonadota</taxon>
        <taxon>Alphaproteobacteria</taxon>
        <taxon>Sphingomonadales</taxon>
        <taxon>Sphingomonadaceae</taxon>
        <taxon>Novosphingobium</taxon>
    </lineage>
</organism>
<dbReference type="InterPro" id="IPR036249">
    <property type="entry name" value="Thioredoxin-like_sf"/>
</dbReference>
<keyword evidence="5" id="KW-0411">Iron-sulfur</keyword>
<gene>
    <name evidence="9" type="primary">grxD</name>
    <name evidence="9" type="ORF">PYV00_10930</name>
</gene>
<dbReference type="CDD" id="cd03028">
    <property type="entry name" value="GRX_PICOT_like"/>
    <property type="match status" value="1"/>
</dbReference>